<dbReference type="Proteomes" id="UP000320333">
    <property type="component" value="Unassembled WGS sequence"/>
</dbReference>
<evidence type="ECO:0000313" key="2">
    <source>
        <dbReference type="Proteomes" id="UP000320333"/>
    </source>
</evidence>
<name>A0A507DXJ9_9FUNG</name>
<keyword evidence="2" id="KW-1185">Reference proteome</keyword>
<comment type="caution">
    <text evidence="1">The sequence shown here is derived from an EMBL/GenBank/DDBJ whole genome shotgun (WGS) entry which is preliminary data.</text>
</comment>
<protein>
    <submittedName>
        <fullName evidence="1">Uncharacterized protein</fullName>
    </submittedName>
</protein>
<proteinExistence type="predicted"/>
<accession>A0A507DXJ9</accession>
<evidence type="ECO:0000313" key="1">
    <source>
        <dbReference type="EMBL" id="TPX55907.1"/>
    </source>
</evidence>
<dbReference type="EMBL" id="QEAP01000825">
    <property type="protein sequence ID" value="TPX55907.1"/>
    <property type="molecule type" value="Genomic_DNA"/>
</dbReference>
<reference evidence="1 2" key="1">
    <citation type="journal article" date="2019" name="Sci. Rep.">
        <title>Comparative genomics of chytrid fungi reveal insights into the obligate biotrophic and pathogenic lifestyle of Synchytrium endobioticum.</title>
        <authorList>
            <person name="van de Vossenberg B.T.L.H."/>
            <person name="Warris S."/>
            <person name="Nguyen H.D.T."/>
            <person name="van Gent-Pelzer M.P.E."/>
            <person name="Joly D.L."/>
            <person name="van de Geest H.C."/>
            <person name="Bonants P.J.M."/>
            <person name="Smith D.S."/>
            <person name="Levesque C.A."/>
            <person name="van der Lee T.A.J."/>
        </authorList>
    </citation>
    <scope>NUCLEOTIDE SEQUENCE [LARGE SCALE GENOMIC DNA]</scope>
    <source>
        <strain evidence="1 2">CBS 675.73</strain>
    </source>
</reference>
<dbReference type="OrthoDB" id="2105634at2759"/>
<dbReference type="AlphaFoldDB" id="A0A507DXJ9"/>
<gene>
    <name evidence="1" type="ORF">CcCBS67573_g09410</name>
</gene>
<organism evidence="1 2">
    <name type="scientific">Chytriomyces confervae</name>
    <dbReference type="NCBI Taxonomy" id="246404"/>
    <lineage>
        <taxon>Eukaryota</taxon>
        <taxon>Fungi</taxon>
        <taxon>Fungi incertae sedis</taxon>
        <taxon>Chytridiomycota</taxon>
        <taxon>Chytridiomycota incertae sedis</taxon>
        <taxon>Chytridiomycetes</taxon>
        <taxon>Chytridiales</taxon>
        <taxon>Chytriomycetaceae</taxon>
        <taxon>Chytriomyces</taxon>
    </lineage>
</organism>
<sequence>MSDLKAVSILAKTGFAWQVWKETQPDLFWFFERNFTGSKLNLKLTGEEKHFIIEMEVPNDHLGKLEKSFKDGTLATEIDKIHGMDPAFSYGKKDAKLSRFCVTMAEARPINAADKTMESLEQQIMQLELLERTRSIDLKMVMESLQSFQLDFHKRFEYLDKKVDEMTAKVDAKCERLNATMQRYKK</sequence>